<dbReference type="EMBL" id="CAJNRD030001117">
    <property type="protein sequence ID" value="CAG5079611.1"/>
    <property type="molecule type" value="Genomic_DNA"/>
</dbReference>
<proteinExistence type="predicted"/>
<accession>A0A8J2H716</accession>
<dbReference type="AlphaFoldDB" id="A0A8J2H716"/>
<protein>
    <submittedName>
        <fullName evidence="1">Uncharacterized protein</fullName>
    </submittedName>
</protein>
<gene>
    <name evidence="1" type="ORF">HICCMSTLAB_LOCUS3055</name>
</gene>
<evidence type="ECO:0000313" key="1">
    <source>
        <dbReference type="EMBL" id="CAG5079611.1"/>
    </source>
</evidence>
<reference evidence="1" key="1">
    <citation type="submission" date="2021-04" db="EMBL/GenBank/DDBJ databases">
        <authorList>
            <person name="Chebbi M.A.C M."/>
        </authorList>
    </citation>
    <scope>NUCLEOTIDE SEQUENCE</scope>
</reference>
<evidence type="ECO:0000313" key="2">
    <source>
        <dbReference type="Proteomes" id="UP000786811"/>
    </source>
</evidence>
<dbReference type="Proteomes" id="UP000786811">
    <property type="component" value="Unassembled WGS sequence"/>
</dbReference>
<comment type="caution">
    <text evidence="1">The sequence shown here is derived from an EMBL/GenBank/DDBJ whole genome shotgun (WGS) entry which is preliminary data.</text>
</comment>
<sequence>MLAKDTFVLYTYGSEVLAIAHGYDTPRIRGGANVICFMQRESAGLFSNLWEWIRAKVPNIRSNLKTIVCNSDDALELSIHASIPRAEIKRTWITVVRAIHRRWNTLDLPKRGSNLNQMLYYASALPFVPPGMMERATTVIEGMFAAHEQNHCQFREMSKFIRTDIVPQTYNFSIWTVPWKDRCPEEILNFALLSHFKENHPSMNTFIEKLPALIEKGSSLMEKEFKKND</sequence>
<keyword evidence="2" id="KW-1185">Reference proteome</keyword>
<organism evidence="1 2">
    <name type="scientific">Cotesia congregata</name>
    <name type="common">Parasitoid wasp</name>
    <name type="synonym">Apanteles congregatus</name>
    <dbReference type="NCBI Taxonomy" id="51543"/>
    <lineage>
        <taxon>Eukaryota</taxon>
        <taxon>Metazoa</taxon>
        <taxon>Ecdysozoa</taxon>
        <taxon>Arthropoda</taxon>
        <taxon>Hexapoda</taxon>
        <taxon>Insecta</taxon>
        <taxon>Pterygota</taxon>
        <taxon>Neoptera</taxon>
        <taxon>Endopterygota</taxon>
        <taxon>Hymenoptera</taxon>
        <taxon>Apocrita</taxon>
        <taxon>Ichneumonoidea</taxon>
        <taxon>Braconidae</taxon>
        <taxon>Microgastrinae</taxon>
        <taxon>Cotesia</taxon>
    </lineage>
</organism>
<name>A0A8J2H716_COTCN</name>